<dbReference type="NCBIfam" id="NF033394">
    <property type="entry name" value="capsid_maj_Podo"/>
    <property type="match status" value="1"/>
</dbReference>
<dbReference type="InterPro" id="IPR049718">
    <property type="entry name" value="AKO59007-like"/>
</dbReference>
<reference evidence="1" key="1">
    <citation type="journal article" date="2015" name="Nature">
        <title>Complex archaea that bridge the gap between prokaryotes and eukaryotes.</title>
        <authorList>
            <person name="Spang A."/>
            <person name="Saw J.H."/>
            <person name="Jorgensen S.L."/>
            <person name="Zaremba-Niedzwiedzka K."/>
            <person name="Martijn J."/>
            <person name="Lind A.E."/>
            <person name="van Eijk R."/>
            <person name="Schleper C."/>
            <person name="Guy L."/>
            <person name="Ettema T.J."/>
        </authorList>
    </citation>
    <scope>NUCLEOTIDE SEQUENCE</scope>
</reference>
<evidence type="ECO:0008006" key="2">
    <source>
        <dbReference type="Google" id="ProtNLM"/>
    </source>
</evidence>
<accession>A0A0F9FCB5</accession>
<protein>
    <recommendedName>
        <fullName evidence="2">Phage major capsid protein</fullName>
    </recommendedName>
</protein>
<dbReference type="AlphaFoldDB" id="A0A0F9FCB5"/>
<organism evidence="1">
    <name type="scientific">marine sediment metagenome</name>
    <dbReference type="NCBI Taxonomy" id="412755"/>
    <lineage>
        <taxon>unclassified sequences</taxon>
        <taxon>metagenomes</taxon>
        <taxon>ecological metagenomes</taxon>
    </lineage>
</organism>
<name>A0A0F9FCB5_9ZZZZ</name>
<gene>
    <name evidence="1" type="ORF">LCGC14_1968960</name>
</gene>
<dbReference type="EMBL" id="LAZR01021818">
    <property type="protein sequence ID" value="KKL84014.1"/>
    <property type="molecule type" value="Genomic_DNA"/>
</dbReference>
<sequence length="324" mass="35333">MSNATYGTDGLLATTLRNYAPKLEDNVFGAKVLLWVLKNAGALKDYDGGSVIVKPLIYAANSNVGSYENTDVFATAANTGISAAEYPWKQFYGLVHFTGIELAKNSGRSALLNLFSARMEQVELSMADALNIMLWDDGNSNSGKDFMGLGGIIDASDPAGGDLGGIDAGNTYWRATEKTATGANTLTLADMRNVYNTVSEGRDHPTNIVTTQTGFEAYETLLIGQARYEDMKMVDGGFQNFMFKGAPIAFDDDCETWAGDTAESPMWFFNTKYLELAKLAGVWFSPSELLQPTNQDAFYKHLLCYGNLVTSNRSRHGVLYNIHA</sequence>
<proteinExistence type="predicted"/>
<dbReference type="SUPFAM" id="SSF56563">
    <property type="entry name" value="Major capsid protein gp5"/>
    <property type="match status" value="1"/>
</dbReference>
<evidence type="ECO:0000313" key="1">
    <source>
        <dbReference type="EMBL" id="KKL84014.1"/>
    </source>
</evidence>
<comment type="caution">
    <text evidence="1">The sequence shown here is derived from an EMBL/GenBank/DDBJ whole genome shotgun (WGS) entry which is preliminary data.</text>
</comment>